<dbReference type="PANTHER" id="PTHR35357">
    <property type="entry name" value="OS02G0537100 PROTEIN"/>
    <property type="match status" value="1"/>
</dbReference>
<evidence type="ECO:0000256" key="1">
    <source>
        <dbReference type="ARBA" id="ARBA00022729"/>
    </source>
</evidence>
<dbReference type="CDD" id="cd15795">
    <property type="entry name" value="PMEI-Pla_a_1_like"/>
    <property type="match status" value="1"/>
</dbReference>
<comment type="caution">
    <text evidence="6">The sequence shown here is derived from an EMBL/GenBank/DDBJ whole genome shotgun (WGS) entry which is preliminary data.</text>
</comment>
<dbReference type="Proteomes" id="UP001417504">
    <property type="component" value="Unassembled WGS sequence"/>
</dbReference>
<protein>
    <recommendedName>
        <fullName evidence="5">Pectinesterase inhibitor domain-containing protein</fullName>
    </recommendedName>
</protein>
<dbReference type="Gene3D" id="1.20.140.40">
    <property type="entry name" value="Invertase/pectin methylesterase inhibitor family protein"/>
    <property type="match status" value="1"/>
</dbReference>
<reference evidence="6 7" key="1">
    <citation type="submission" date="2024-01" db="EMBL/GenBank/DDBJ databases">
        <title>Genome assemblies of Stephania.</title>
        <authorList>
            <person name="Yang L."/>
        </authorList>
    </citation>
    <scope>NUCLEOTIDE SEQUENCE [LARGE SCALE GENOMIC DNA]</scope>
    <source>
        <strain evidence="6">QJT</strain>
        <tissue evidence="6">Leaf</tissue>
    </source>
</reference>
<feature type="chain" id="PRO_5043038957" description="Pectinesterase inhibitor domain-containing protein" evidence="4">
    <location>
        <begin position="30"/>
        <end position="183"/>
    </location>
</feature>
<accession>A0AAP0K2Q6</accession>
<sequence>MKQAQASSSSLLLLCCLFIINGGFSIVKGDLITDTCTKIAASDPSVQKDFCVQRLQYDQSTRDAKDINALSDSTIQLIQDKAVDVQSTITTLSSAPDPKVRQTLQECSDSYNDVVANAGGAHDSFKRHDSKTANVKLAAVLEDAHTCENAFKEGGLEVHPRLAIQTSKFAGLVKMGIAMTNMA</sequence>
<comment type="similarity">
    <text evidence="3">Belongs to the PMEI family.</text>
</comment>
<dbReference type="SMART" id="SM00856">
    <property type="entry name" value="PMEI"/>
    <property type="match status" value="1"/>
</dbReference>
<organism evidence="6 7">
    <name type="scientific">Stephania japonica</name>
    <dbReference type="NCBI Taxonomy" id="461633"/>
    <lineage>
        <taxon>Eukaryota</taxon>
        <taxon>Viridiplantae</taxon>
        <taxon>Streptophyta</taxon>
        <taxon>Embryophyta</taxon>
        <taxon>Tracheophyta</taxon>
        <taxon>Spermatophyta</taxon>
        <taxon>Magnoliopsida</taxon>
        <taxon>Ranunculales</taxon>
        <taxon>Menispermaceae</taxon>
        <taxon>Menispermoideae</taxon>
        <taxon>Cissampelideae</taxon>
        <taxon>Stephania</taxon>
    </lineage>
</organism>
<proteinExistence type="inferred from homology"/>
<evidence type="ECO:0000256" key="4">
    <source>
        <dbReference type="SAM" id="SignalP"/>
    </source>
</evidence>
<dbReference type="SUPFAM" id="SSF101148">
    <property type="entry name" value="Plant invertase/pectin methylesterase inhibitor"/>
    <property type="match status" value="1"/>
</dbReference>
<name>A0AAP0K2Q6_9MAGN</name>
<dbReference type="EMBL" id="JBBNAE010000002">
    <property type="protein sequence ID" value="KAK9144826.1"/>
    <property type="molecule type" value="Genomic_DNA"/>
</dbReference>
<keyword evidence="7" id="KW-1185">Reference proteome</keyword>
<gene>
    <name evidence="6" type="ORF">Sjap_004729</name>
</gene>
<feature type="domain" description="Pectinesterase inhibitor" evidence="5">
    <location>
        <begin position="27"/>
        <end position="179"/>
    </location>
</feature>
<evidence type="ECO:0000313" key="6">
    <source>
        <dbReference type="EMBL" id="KAK9144826.1"/>
    </source>
</evidence>
<evidence type="ECO:0000259" key="5">
    <source>
        <dbReference type="SMART" id="SM00856"/>
    </source>
</evidence>
<evidence type="ECO:0000256" key="3">
    <source>
        <dbReference type="ARBA" id="ARBA00038471"/>
    </source>
</evidence>
<dbReference type="InterPro" id="IPR034088">
    <property type="entry name" value="Pla_a_1-like"/>
</dbReference>
<feature type="signal peptide" evidence="4">
    <location>
        <begin position="1"/>
        <end position="29"/>
    </location>
</feature>
<keyword evidence="1 4" id="KW-0732">Signal</keyword>
<dbReference type="AlphaFoldDB" id="A0AAP0K2Q6"/>
<keyword evidence="2" id="KW-1015">Disulfide bond</keyword>
<evidence type="ECO:0000256" key="2">
    <source>
        <dbReference type="ARBA" id="ARBA00023157"/>
    </source>
</evidence>
<dbReference type="InterPro" id="IPR006501">
    <property type="entry name" value="Pectinesterase_inhib_dom"/>
</dbReference>
<evidence type="ECO:0000313" key="7">
    <source>
        <dbReference type="Proteomes" id="UP001417504"/>
    </source>
</evidence>
<dbReference type="PANTHER" id="PTHR35357:SF8">
    <property type="entry name" value="OS01G0111000 PROTEIN"/>
    <property type="match status" value="1"/>
</dbReference>
<dbReference type="GO" id="GO:0004857">
    <property type="term" value="F:enzyme inhibitor activity"/>
    <property type="evidence" value="ECO:0007669"/>
    <property type="project" value="InterPro"/>
</dbReference>
<dbReference type="Pfam" id="PF04043">
    <property type="entry name" value="PMEI"/>
    <property type="match status" value="1"/>
</dbReference>
<dbReference type="NCBIfam" id="TIGR01614">
    <property type="entry name" value="PME_inhib"/>
    <property type="match status" value="1"/>
</dbReference>
<dbReference type="InterPro" id="IPR035513">
    <property type="entry name" value="Invertase/methylesterase_inhib"/>
</dbReference>